<dbReference type="PATRIC" id="fig|386415.7.peg.2310"/>
<dbReference type="eggNOG" id="COG1783">
    <property type="taxonomic scope" value="Bacteria"/>
</dbReference>
<dbReference type="Gene3D" id="3.30.420.280">
    <property type="match status" value="1"/>
</dbReference>
<keyword evidence="4" id="KW-1185">Reference proteome</keyword>
<reference evidence="3 4" key="1">
    <citation type="journal article" date="2006" name="Nat. Biotechnol.">
        <title>The genome and transcriptomes of the anti-tumor agent Clostridium novyi-NT.</title>
        <authorList>
            <person name="Bettegowda C."/>
            <person name="Huang X."/>
            <person name="Lin J."/>
            <person name="Cheong I."/>
            <person name="Kohli M."/>
            <person name="Szabo S.A."/>
            <person name="Zhang X."/>
            <person name="Diaz L.A. Jr."/>
            <person name="Velculescu V.E."/>
            <person name="Parmigiani G."/>
            <person name="Kinzler K.W."/>
            <person name="Vogelstein B."/>
            <person name="Zhou S."/>
        </authorList>
    </citation>
    <scope>NUCLEOTIDE SEQUENCE [LARGE SCALE GENOMIC DNA]</scope>
    <source>
        <strain evidence="3 4">NT</strain>
    </source>
</reference>
<evidence type="ECO:0000313" key="3">
    <source>
        <dbReference type="EMBL" id="ABK62662.1"/>
    </source>
</evidence>
<dbReference type="Pfam" id="PF04466">
    <property type="entry name" value="Terminase_3"/>
    <property type="match status" value="1"/>
</dbReference>
<dbReference type="SUPFAM" id="SSF52540">
    <property type="entry name" value="P-loop containing nucleoside triphosphate hydrolases"/>
    <property type="match status" value="1"/>
</dbReference>
<dbReference type="PANTHER" id="PTHR39184">
    <property type="match status" value="1"/>
</dbReference>
<protein>
    <submittedName>
        <fullName evidence="3">Phage terminase, large subunit, PBSX family</fullName>
    </submittedName>
</protein>
<dbReference type="EMBL" id="CP000382">
    <property type="protein sequence ID" value="ABK62662.1"/>
    <property type="molecule type" value="Genomic_DNA"/>
</dbReference>
<dbReference type="InterPro" id="IPR052380">
    <property type="entry name" value="Viral_DNA_packaging_terminase"/>
</dbReference>
<dbReference type="InterPro" id="IPR035412">
    <property type="entry name" value="Terminase_L_N"/>
</dbReference>
<proteinExistence type="predicted"/>
<dbReference type="HOGENOM" id="CLU_035697_3_0_9"/>
<feature type="domain" description="Phage terminase large subunit C-terminal" evidence="2">
    <location>
        <begin position="283"/>
        <end position="425"/>
    </location>
</feature>
<gene>
    <name evidence="3" type="ordered locus">NT01CX_0834</name>
</gene>
<dbReference type="Proteomes" id="UP000008220">
    <property type="component" value="Chromosome"/>
</dbReference>
<evidence type="ECO:0000313" key="4">
    <source>
        <dbReference type="Proteomes" id="UP000008220"/>
    </source>
</evidence>
<evidence type="ECO:0000259" key="2">
    <source>
        <dbReference type="Pfam" id="PF17288"/>
    </source>
</evidence>
<dbReference type="KEGG" id="cno:NT01CX_0834"/>
<dbReference type="InterPro" id="IPR035413">
    <property type="entry name" value="Terminase_L_C"/>
</dbReference>
<dbReference type="PANTHER" id="PTHR39184:SF1">
    <property type="entry name" value="PBSX PHAGE TERMINASE LARGE SUBUNIT"/>
    <property type="match status" value="1"/>
</dbReference>
<dbReference type="InterPro" id="IPR006437">
    <property type="entry name" value="Phage_terminase_lsu"/>
</dbReference>
<dbReference type="Pfam" id="PF17288">
    <property type="entry name" value="Terminase_3C"/>
    <property type="match status" value="1"/>
</dbReference>
<dbReference type="Gene3D" id="3.40.50.300">
    <property type="entry name" value="P-loop containing nucleotide triphosphate hydrolases"/>
    <property type="match status" value="1"/>
</dbReference>
<organism evidence="3 4">
    <name type="scientific">Clostridium novyi (strain NT)</name>
    <dbReference type="NCBI Taxonomy" id="386415"/>
    <lineage>
        <taxon>Bacteria</taxon>
        <taxon>Bacillati</taxon>
        <taxon>Bacillota</taxon>
        <taxon>Clostridia</taxon>
        <taxon>Eubacteriales</taxon>
        <taxon>Clostridiaceae</taxon>
        <taxon>Clostridium</taxon>
    </lineage>
</organism>
<name>A0Q3S2_CLONN</name>
<accession>A0Q3S2</accession>
<dbReference type="AlphaFoldDB" id="A0Q3S2"/>
<dbReference type="InterPro" id="IPR027417">
    <property type="entry name" value="P-loop_NTPase"/>
</dbReference>
<dbReference type="NCBIfam" id="TIGR01547">
    <property type="entry name" value="phage_term_2"/>
    <property type="match status" value="1"/>
</dbReference>
<dbReference type="STRING" id="386415.NT01CX_0834"/>
<evidence type="ECO:0000259" key="1">
    <source>
        <dbReference type="Pfam" id="PF04466"/>
    </source>
</evidence>
<feature type="domain" description="Phage terminase large subunit N-terminal" evidence="1">
    <location>
        <begin position="28"/>
        <end position="220"/>
    </location>
</feature>
<dbReference type="RefSeq" id="WP_011723246.1">
    <property type="nucleotide sequence ID" value="NC_008593.1"/>
</dbReference>
<sequence>MSKEIVIKDYINMILPVYRPYFKDYSTRINVFYGGAGSGKSKFVVQKMLYKLLNEKRKCLVTRKVGSTIRESIFQEFKTLIGDLGIYNQCNINKTDMTIELPNGSTFIFKGLDDSEKIKSISDISDIVIEEATELTLLDFTQLNLRMRTKQKNQQIHLMFNPVNKVNWVYKTFFEQKYDGALIVKTTYKNNPYLPKDYVKEIKQLKETNYTLYKIYAEGEFSSLDKRIFTNWQPLDFDILDIKYEKVKNKLKEMGIDDNILKYVSSPIFQKLLKERECYFGLDFGYTNDPSAFIAFMVDKKTKEIWVFDEFYLSGLTNEDIFKEIKYKGYSKEIITADSSEPKSIEELKRLGLTRIKAAKKGKDSILNGIQYLQSYKIYIHPKCKNTIMEFENYTWQKDKKTGEYINRPIDKYNHLIDAFRYGIEQAKRNKWLV</sequence>